<dbReference type="PANTHER" id="PTHR12083">
    <property type="entry name" value="BIFUNCTIONAL POLYNUCLEOTIDE PHOSPHATASE/KINASE"/>
    <property type="match status" value="1"/>
</dbReference>
<keyword evidence="3" id="KW-1185">Reference proteome</keyword>
<feature type="compositionally biased region" description="Low complexity" evidence="1">
    <location>
        <begin position="219"/>
        <end position="232"/>
    </location>
</feature>
<dbReference type="EMBL" id="KV426179">
    <property type="protein sequence ID" value="KZV85711.1"/>
    <property type="molecule type" value="Genomic_DNA"/>
</dbReference>
<dbReference type="STRING" id="1314781.A0A165DZ23"/>
<accession>A0A165DZ23</accession>
<organism evidence="2 3">
    <name type="scientific">Exidia glandulosa HHB12029</name>
    <dbReference type="NCBI Taxonomy" id="1314781"/>
    <lineage>
        <taxon>Eukaryota</taxon>
        <taxon>Fungi</taxon>
        <taxon>Dikarya</taxon>
        <taxon>Basidiomycota</taxon>
        <taxon>Agaricomycotina</taxon>
        <taxon>Agaricomycetes</taxon>
        <taxon>Auriculariales</taxon>
        <taxon>Exidiaceae</taxon>
        <taxon>Exidia</taxon>
    </lineage>
</organism>
<dbReference type="GO" id="GO:0006281">
    <property type="term" value="P:DNA repair"/>
    <property type="evidence" value="ECO:0007669"/>
    <property type="project" value="TreeGrafter"/>
</dbReference>
<feature type="compositionally biased region" description="Basic and acidic residues" evidence="1">
    <location>
        <begin position="187"/>
        <end position="196"/>
    </location>
</feature>
<keyword evidence="2" id="KW-0378">Hydrolase</keyword>
<dbReference type="GO" id="GO:0046404">
    <property type="term" value="F:ATP-dependent polydeoxyribonucleotide 5'-hydroxyl-kinase activity"/>
    <property type="evidence" value="ECO:0007669"/>
    <property type="project" value="TreeGrafter"/>
</dbReference>
<dbReference type="Pfam" id="PF13671">
    <property type="entry name" value="AAA_33"/>
    <property type="match status" value="1"/>
</dbReference>
<dbReference type="GO" id="GO:0046403">
    <property type="term" value="F:polynucleotide 3'-phosphatase activity"/>
    <property type="evidence" value="ECO:0007669"/>
    <property type="project" value="TreeGrafter"/>
</dbReference>
<evidence type="ECO:0000313" key="2">
    <source>
        <dbReference type="EMBL" id="KZV85711.1"/>
    </source>
</evidence>
<dbReference type="PANTHER" id="PTHR12083:SF9">
    <property type="entry name" value="BIFUNCTIONAL POLYNUCLEOTIDE PHOSPHATASE_KINASE"/>
    <property type="match status" value="1"/>
</dbReference>
<dbReference type="AlphaFoldDB" id="A0A165DZ23"/>
<gene>
    <name evidence="2" type="ORF">EXIGLDRAFT_239239</name>
</gene>
<feature type="region of interest" description="Disordered" evidence="1">
    <location>
        <begin position="184"/>
        <end position="232"/>
    </location>
</feature>
<dbReference type="SUPFAM" id="SSF52540">
    <property type="entry name" value="P-loop containing nucleoside triphosphate hydrolases"/>
    <property type="match status" value="1"/>
</dbReference>
<evidence type="ECO:0000256" key="1">
    <source>
        <dbReference type="SAM" id="MobiDB-lite"/>
    </source>
</evidence>
<dbReference type="InterPro" id="IPR027417">
    <property type="entry name" value="P-loop_NTPase"/>
</dbReference>
<dbReference type="GO" id="GO:0003690">
    <property type="term" value="F:double-stranded DNA binding"/>
    <property type="evidence" value="ECO:0007669"/>
    <property type="project" value="TreeGrafter"/>
</dbReference>
<dbReference type="Proteomes" id="UP000077266">
    <property type="component" value="Unassembled WGS sequence"/>
</dbReference>
<dbReference type="OrthoDB" id="3512845at2759"/>
<sequence length="232" mass="25726">MDRHDQVLLVLCGLVGSGKSTFAQALERHRPDEWVRCCQDELKSRKNVERMARDALDAGQSPVIDRTNVSVAQRSTWISIAREYGVPVWLLFVNTPPETCATRVKSRRGHPTVKDGEGLWLIRQFGAQFEPPVAEEGFDRVLALTSLPQSPTAEETADILAQISTSSESTALVLSGPLPQLAKKKKVEMSHGRDIRSMFPVKSQELSRRRLLRGRSDPEPSGSGSGSTPRKR</sequence>
<reference evidence="2 3" key="1">
    <citation type="journal article" date="2016" name="Mol. Biol. Evol.">
        <title>Comparative Genomics of Early-Diverging Mushroom-Forming Fungi Provides Insights into the Origins of Lignocellulose Decay Capabilities.</title>
        <authorList>
            <person name="Nagy L.G."/>
            <person name="Riley R."/>
            <person name="Tritt A."/>
            <person name="Adam C."/>
            <person name="Daum C."/>
            <person name="Floudas D."/>
            <person name="Sun H."/>
            <person name="Yadav J.S."/>
            <person name="Pangilinan J."/>
            <person name="Larsson K.H."/>
            <person name="Matsuura K."/>
            <person name="Barry K."/>
            <person name="Labutti K."/>
            <person name="Kuo R."/>
            <person name="Ohm R.A."/>
            <person name="Bhattacharya S.S."/>
            <person name="Shirouzu T."/>
            <person name="Yoshinaga Y."/>
            <person name="Martin F.M."/>
            <person name="Grigoriev I.V."/>
            <person name="Hibbett D.S."/>
        </authorList>
    </citation>
    <scope>NUCLEOTIDE SEQUENCE [LARGE SCALE GENOMIC DNA]</scope>
    <source>
        <strain evidence="2 3">HHB12029</strain>
    </source>
</reference>
<proteinExistence type="predicted"/>
<dbReference type="Gene3D" id="3.40.50.300">
    <property type="entry name" value="P-loop containing nucleotide triphosphate hydrolases"/>
    <property type="match status" value="1"/>
</dbReference>
<dbReference type="InParanoid" id="A0A165DZ23"/>
<evidence type="ECO:0000313" key="3">
    <source>
        <dbReference type="Proteomes" id="UP000077266"/>
    </source>
</evidence>
<name>A0A165DZ23_EXIGL</name>
<protein>
    <submittedName>
        <fullName evidence="2">p-loop containing nucleoside triphosphate hydrolase protein</fullName>
    </submittedName>
</protein>